<dbReference type="CDD" id="cd03394">
    <property type="entry name" value="PAP2_like_5"/>
    <property type="match status" value="1"/>
</dbReference>
<sequence length="245" mass="26726">MNTKSTKNRSKVCLFLSLFAVLFFGAKVMLASEGAQITESNKLSESSTSQNATHNILQNIFSSHIFNPQDNANYLRKFGDTAQFLPALSIGYTLLIKDFVGLKQQIIATVAVVATTYVIKYAFHGLASVNTNLATISKRPNGESYEGFPSGHTSAAFSAAGFLQKRYGLKLGLPAIAISSLVGFSRVEAERHTTLQVICGALLGFCLSFFLTSAKPKNRPHNRKNHKLDSRTQIIECAVLALLFI</sequence>
<dbReference type="Pfam" id="PF01569">
    <property type="entry name" value="PAP2"/>
    <property type="match status" value="1"/>
</dbReference>
<feature type="signal peptide" evidence="2">
    <location>
        <begin position="1"/>
        <end position="31"/>
    </location>
</feature>
<dbReference type="Proteomes" id="UP000250166">
    <property type="component" value="Unassembled WGS sequence"/>
</dbReference>
<accession>A0A2X3DGG0</accession>
<evidence type="ECO:0000256" key="2">
    <source>
        <dbReference type="SAM" id="SignalP"/>
    </source>
</evidence>
<proteinExistence type="predicted"/>
<dbReference type="InterPro" id="IPR000326">
    <property type="entry name" value="PAP2/HPO"/>
</dbReference>
<gene>
    <name evidence="4" type="ORF">NCTC13102_00060</name>
</gene>
<dbReference type="AlphaFoldDB" id="A0A2X3DGG0"/>
<dbReference type="EMBL" id="UAWL01000006">
    <property type="protein sequence ID" value="SQB97330.1"/>
    <property type="molecule type" value="Genomic_DNA"/>
</dbReference>
<dbReference type="Gene3D" id="1.20.144.10">
    <property type="entry name" value="Phosphatidic acid phosphatase type 2/haloperoxidase"/>
    <property type="match status" value="1"/>
</dbReference>
<feature type="transmembrane region" description="Helical" evidence="1">
    <location>
        <begin position="195"/>
        <end position="214"/>
    </location>
</feature>
<evidence type="ECO:0000256" key="1">
    <source>
        <dbReference type="SAM" id="Phobius"/>
    </source>
</evidence>
<keyword evidence="1" id="KW-0472">Membrane</keyword>
<dbReference type="PANTHER" id="PTHR14969:SF13">
    <property type="entry name" value="AT30094P"/>
    <property type="match status" value="1"/>
</dbReference>
<keyword evidence="2" id="KW-0732">Signal</keyword>
<dbReference type="RefSeq" id="WP_023947429.1">
    <property type="nucleotide sequence ID" value="NZ_JAERIV010000009.1"/>
</dbReference>
<evidence type="ECO:0000313" key="4">
    <source>
        <dbReference type="EMBL" id="SQB97330.1"/>
    </source>
</evidence>
<reference evidence="4 5" key="1">
    <citation type="submission" date="2018-06" db="EMBL/GenBank/DDBJ databases">
        <authorList>
            <consortium name="Pathogen Informatics"/>
            <person name="Doyle S."/>
        </authorList>
    </citation>
    <scope>NUCLEOTIDE SEQUENCE [LARGE SCALE GENOMIC DNA]</scope>
    <source>
        <strain evidence="4 5">NCTC13102</strain>
    </source>
</reference>
<dbReference type="SUPFAM" id="SSF48317">
    <property type="entry name" value="Acid phosphatase/Vanadium-dependent haloperoxidase"/>
    <property type="match status" value="1"/>
</dbReference>
<keyword evidence="1" id="KW-1133">Transmembrane helix</keyword>
<feature type="domain" description="Phosphatidic acid phosphatase type 2/haloperoxidase" evidence="3">
    <location>
        <begin position="100"/>
        <end position="212"/>
    </location>
</feature>
<name>A0A2X3DGG0_9HELI</name>
<protein>
    <submittedName>
        <fullName evidence="4">PAP2 family protein</fullName>
    </submittedName>
</protein>
<dbReference type="InterPro" id="IPR036938">
    <property type="entry name" value="PAP2/HPO_sf"/>
</dbReference>
<evidence type="ECO:0000259" key="3">
    <source>
        <dbReference type="SMART" id="SM00014"/>
    </source>
</evidence>
<dbReference type="PANTHER" id="PTHR14969">
    <property type="entry name" value="SPHINGOSINE-1-PHOSPHATE PHOSPHOHYDROLASE"/>
    <property type="match status" value="1"/>
</dbReference>
<organism evidence="4 5">
    <name type="scientific">Helicobacter fennelliae</name>
    <dbReference type="NCBI Taxonomy" id="215"/>
    <lineage>
        <taxon>Bacteria</taxon>
        <taxon>Pseudomonadati</taxon>
        <taxon>Campylobacterota</taxon>
        <taxon>Epsilonproteobacteria</taxon>
        <taxon>Campylobacterales</taxon>
        <taxon>Helicobacteraceae</taxon>
        <taxon>Helicobacter</taxon>
    </lineage>
</organism>
<dbReference type="SMART" id="SM00014">
    <property type="entry name" value="acidPPc"/>
    <property type="match status" value="1"/>
</dbReference>
<feature type="chain" id="PRO_5015976218" evidence="2">
    <location>
        <begin position="32"/>
        <end position="245"/>
    </location>
</feature>
<keyword evidence="1" id="KW-0812">Transmembrane</keyword>
<evidence type="ECO:0000313" key="5">
    <source>
        <dbReference type="Proteomes" id="UP000250166"/>
    </source>
</evidence>